<keyword evidence="6" id="KW-1185">Reference proteome</keyword>
<dbReference type="InterPro" id="IPR001119">
    <property type="entry name" value="SLH_dom"/>
</dbReference>
<feature type="domain" description="SLH" evidence="4">
    <location>
        <begin position="474"/>
        <end position="536"/>
    </location>
</feature>
<dbReference type="EMBL" id="FQXV01000005">
    <property type="protein sequence ID" value="SHH97985.1"/>
    <property type="molecule type" value="Genomic_DNA"/>
</dbReference>
<dbReference type="Pfam" id="PF00149">
    <property type="entry name" value="Metallophos"/>
    <property type="match status" value="1"/>
</dbReference>
<keyword evidence="1 3" id="KW-0732">Signal</keyword>
<dbReference type="Pfam" id="PF16656">
    <property type="entry name" value="Pur_ac_phosph_N"/>
    <property type="match status" value="1"/>
</dbReference>
<dbReference type="InterPro" id="IPR008963">
    <property type="entry name" value="Purple_acid_Pase-like_N"/>
</dbReference>
<feature type="signal peptide" evidence="3">
    <location>
        <begin position="1"/>
        <end position="28"/>
    </location>
</feature>
<feature type="chain" id="PRO_5009914943" evidence="3">
    <location>
        <begin position="29"/>
        <end position="598"/>
    </location>
</feature>
<dbReference type="SUPFAM" id="SSF49363">
    <property type="entry name" value="Purple acid phosphatase, N-terminal domain"/>
    <property type="match status" value="1"/>
</dbReference>
<name>A0A1M5XDN4_9FIRM</name>
<evidence type="ECO:0000313" key="6">
    <source>
        <dbReference type="Proteomes" id="UP000183995"/>
    </source>
</evidence>
<dbReference type="RefSeq" id="WP_073077791.1">
    <property type="nucleotide sequence ID" value="NZ_FQXV01000005.1"/>
</dbReference>
<dbReference type="InterPro" id="IPR004843">
    <property type="entry name" value="Calcineurin-like_PHP"/>
</dbReference>
<proteinExistence type="predicted"/>
<evidence type="ECO:0000259" key="4">
    <source>
        <dbReference type="PROSITE" id="PS51272"/>
    </source>
</evidence>
<dbReference type="Gene3D" id="3.60.21.10">
    <property type="match status" value="1"/>
</dbReference>
<dbReference type="GO" id="GO:0046872">
    <property type="term" value="F:metal ion binding"/>
    <property type="evidence" value="ECO:0007669"/>
    <property type="project" value="InterPro"/>
</dbReference>
<dbReference type="STRING" id="1123282.SAMN02745823_01735"/>
<dbReference type="AlphaFoldDB" id="A0A1M5XDN4"/>
<dbReference type="InterPro" id="IPR029052">
    <property type="entry name" value="Metallo-depent_PP-like"/>
</dbReference>
<dbReference type="InterPro" id="IPR003961">
    <property type="entry name" value="FN3_dom"/>
</dbReference>
<dbReference type="PANTHER" id="PTHR45867">
    <property type="entry name" value="PURPLE ACID PHOSPHATASE"/>
    <property type="match status" value="1"/>
</dbReference>
<dbReference type="SUPFAM" id="SSF56300">
    <property type="entry name" value="Metallo-dependent phosphatases"/>
    <property type="match status" value="1"/>
</dbReference>
<gene>
    <name evidence="5" type="ORF">SAMN02745823_01735</name>
</gene>
<dbReference type="OrthoDB" id="9809781at2"/>
<organism evidence="5 6">
    <name type="scientific">Sporobacter termitidis DSM 10068</name>
    <dbReference type="NCBI Taxonomy" id="1123282"/>
    <lineage>
        <taxon>Bacteria</taxon>
        <taxon>Bacillati</taxon>
        <taxon>Bacillota</taxon>
        <taxon>Clostridia</taxon>
        <taxon>Eubacteriales</taxon>
        <taxon>Oscillospiraceae</taxon>
        <taxon>Sporobacter</taxon>
    </lineage>
</organism>
<reference evidence="5 6" key="1">
    <citation type="submission" date="2016-11" db="EMBL/GenBank/DDBJ databases">
        <authorList>
            <person name="Jaros S."/>
            <person name="Januszkiewicz K."/>
            <person name="Wedrychowicz H."/>
        </authorList>
    </citation>
    <scope>NUCLEOTIDE SEQUENCE [LARGE SCALE GENOMIC DNA]</scope>
    <source>
        <strain evidence="5 6">DSM 10068</strain>
    </source>
</reference>
<evidence type="ECO:0000313" key="5">
    <source>
        <dbReference type="EMBL" id="SHH97985.1"/>
    </source>
</evidence>
<accession>A0A1M5XDN4</accession>
<feature type="domain" description="SLH" evidence="4">
    <location>
        <begin position="413"/>
        <end position="472"/>
    </location>
</feature>
<dbReference type="PROSITE" id="PS51272">
    <property type="entry name" value="SLH"/>
    <property type="match status" value="3"/>
</dbReference>
<dbReference type="GO" id="GO:0003993">
    <property type="term" value="F:acid phosphatase activity"/>
    <property type="evidence" value="ECO:0007669"/>
    <property type="project" value="InterPro"/>
</dbReference>
<keyword evidence="2" id="KW-0677">Repeat</keyword>
<dbReference type="Pfam" id="PF00395">
    <property type="entry name" value="SLH"/>
    <property type="match status" value="3"/>
</dbReference>
<dbReference type="CDD" id="cd00063">
    <property type="entry name" value="FN3"/>
    <property type="match status" value="1"/>
</dbReference>
<dbReference type="PANTHER" id="PTHR45867:SF3">
    <property type="entry name" value="ACID PHOSPHATASE TYPE 7"/>
    <property type="match status" value="1"/>
</dbReference>
<evidence type="ECO:0000256" key="2">
    <source>
        <dbReference type="ARBA" id="ARBA00022737"/>
    </source>
</evidence>
<dbReference type="Proteomes" id="UP000183995">
    <property type="component" value="Unassembled WGS sequence"/>
</dbReference>
<feature type="domain" description="SLH" evidence="4">
    <location>
        <begin position="540"/>
        <end position="598"/>
    </location>
</feature>
<sequence>MKNKTFFKRLTAFAAVLGLLGALAGAGAASDALPKNIILSWTGDTKTTMTVSWQTPPGVDESAVQIGTAPALTDARTVAGTVTPPKSGIPLDFNIFRAEIAGLAPGTTYYYRVGGDGTGWSAASSFATRAADDSGLAFLYMGDIHMGVGEESRWKAMADTAGAKNPDIAFGMFGGDIVDSGINAGQWESVLKDASPLFSKIPLMPVNGNHESNFPSGKPELYLDMFALPENGPDGFKKEFYSFDAGSCHVTVLNSWVYSGEQKLSDSDYQKINKWISDDLASSRAAWKIVVMHHPVYALASDKVVAAVKKNWEPLFEQGGVSLVLCGHQHVYNRSYPMRDGEIDYENGITYVMGNASQKFYSSADETYSEKTIYNVSNYQIIRVDGDRLTIQSFDETGKELDYAALSPVKGAGSQGFADVDPSSWYAAAVGDVTARGVLSGTGGTLFSPDMPMTRAMFVTALYRAAGSPGAGRSPAAFTDVDAGQWYYDAAAWAADAGIAQGYGGAFAPDGTITREQLAAMLYRYAKPEEPVPAADASALAAFSDGGEVSDWAKTAVAWAAGSGLLHGSGGRLAPGDTATRAQAAQVLYGFLQPAGVR</sequence>
<protein>
    <submittedName>
        <fullName evidence="5">3',5'-cyclic AMP phosphodiesterase CpdA</fullName>
    </submittedName>
</protein>
<dbReference type="Gene3D" id="2.60.40.380">
    <property type="entry name" value="Purple acid phosphatase-like, N-terminal"/>
    <property type="match status" value="1"/>
</dbReference>
<dbReference type="InterPro" id="IPR015914">
    <property type="entry name" value="PAPs_N"/>
</dbReference>
<evidence type="ECO:0000256" key="1">
    <source>
        <dbReference type="ARBA" id="ARBA00022729"/>
    </source>
</evidence>
<evidence type="ECO:0000256" key="3">
    <source>
        <dbReference type="SAM" id="SignalP"/>
    </source>
</evidence>